<feature type="transmembrane region" description="Helical" evidence="1">
    <location>
        <begin position="98"/>
        <end position="116"/>
    </location>
</feature>
<proteinExistence type="predicted"/>
<dbReference type="OrthoDB" id="1467772at2"/>
<evidence type="ECO:0000313" key="2">
    <source>
        <dbReference type="EMBL" id="PQB04972.1"/>
    </source>
</evidence>
<feature type="transmembrane region" description="Helical" evidence="1">
    <location>
        <begin position="40"/>
        <end position="59"/>
    </location>
</feature>
<evidence type="ECO:0000313" key="3">
    <source>
        <dbReference type="Proteomes" id="UP000239800"/>
    </source>
</evidence>
<reference evidence="2 3" key="1">
    <citation type="submission" date="2016-11" db="EMBL/GenBank/DDBJ databases">
        <title>Trade-off between light-utilization and light-protection in marine flavobacteria.</title>
        <authorList>
            <person name="Kumagai Y."/>
        </authorList>
    </citation>
    <scope>NUCLEOTIDE SEQUENCE [LARGE SCALE GENOMIC DNA]</scope>
    <source>
        <strain evidence="2 3">NBRC 107741</strain>
    </source>
</reference>
<dbReference type="RefSeq" id="WP_104812902.1">
    <property type="nucleotide sequence ID" value="NZ_MQUB01000001.1"/>
</dbReference>
<evidence type="ECO:0008006" key="4">
    <source>
        <dbReference type="Google" id="ProtNLM"/>
    </source>
</evidence>
<dbReference type="EMBL" id="MQUB01000001">
    <property type="protein sequence ID" value="PQB04972.1"/>
    <property type="molecule type" value="Genomic_DNA"/>
</dbReference>
<evidence type="ECO:0000256" key="1">
    <source>
        <dbReference type="SAM" id="Phobius"/>
    </source>
</evidence>
<organism evidence="2 3">
    <name type="scientific">Aureitalea marina</name>
    <dbReference type="NCBI Taxonomy" id="930804"/>
    <lineage>
        <taxon>Bacteria</taxon>
        <taxon>Pseudomonadati</taxon>
        <taxon>Bacteroidota</taxon>
        <taxon>Flavobacteriia</taxon>
        <taxon>Flavobacteriales</taxon>
        <taxon>Flavobacteriaceae</taxon>
        <taxon>Aureitalea</taxon>
    </lineage>
</organism>
<protein>
    <recommendedName>
        <fullName evidence="4">Prenyltransferase</fullName>
    </recommendedName>
</protein>
<keyword evidence="1" id="KW-0472">Membrane</keyword>
<keyword evidence="3" id="KW-1185">Reference proteome</keyword>
<gene>
    <name evidence="2" type="ORF">BST85_08755</name>
</gene>
<keyword evidence="1" id="KW-1133">Transmembrane helix</keyword>
<comment type="caution">
    <text evidence="2">The sequence shown here is derived from an EMBL/GenBank/DDBJ whole genome shotgun (WGS) entry which is preliminary data.</text>
</comment>
<feature type="transmembrane region" description="Helical" evidence="1">
    <location>
        <begin position="128"/>
        <end position="151"/>
    </location>
</feature>
<sequence length="271" mass="30452">MMRLRPWLSFYVESSMHVGLAVISLLGISALEFNTSLDFRVYLLIFCGTLIGYNFIKYYRSIKEGHSELPIPVWLFWFVNMLAGIGIVYSSISLDTELLLVMGAMGLVTLFYDFPLNKSRNLRNRSGLKILLVALVWTGVTICPAIYSAGLELKGDLLFSITQRFLFIVLLTLPFEIRDLKEDDSSLGTLPQILGIEGTKKFGFILALIIVGMEFAKSTQIHVHMVVLIYLVVISYLSLLLSRSEQRPFFASFWVEGIPIAGYLLALSLSG</sequence>
<dbReference type="Proteomes" id="UP000239800">
    <property type="component" value="Unassembled WGS sequence"/>
</dbReference>
<dbReference type="AlphaFoldDB" id="A0A2S7KQS4"/>
<feature type="transmembrane region" description="Helical" evidence="1">
    <location>
        <begin position="71"/>
        <end position="92"/>
    </location>
</feature>
<feature type="transmembrane region" description="Helical" evidence="1">
    <location>
        <begin position="249"/>
        <end position="269"/>
    </location>
</feature>
<name>A0A2S7KQS4_9FLAO</name>
<keyword evidence="1" id="KW-0812">Transmembrane</keyword>
<accession>A0A2S7KQS4</accession>
<feature type="transmembrane region" description="Helical" evidence="1">
    <location>
        <begin position="221"/>
        <end position="242"/>
    </location>
</feature>